<protein>
    <recommendedName>
        <fullName evidence="6">IBB domain-containing protein</fullName>
    </recommendedName>
</protein>
<gene>
    <name evidence="4" type="ORF">C5167_012891</name>
</gene>
<keyword evidence="2" id="KW-0813">Transport</keyword>
<evidence type="ECO:0008006" key="6">
    <source>
        <dbReference type="Google" id="ProtNLM"/>
    </source>
</evidence>
<dbReference type="InterPro" id="IPR016024">
    <property type="entry name" value="ARM-type_fold"/>
</dbReference>
<dbReference type="Pfam" id="PF00514">
    <property type="entry name" value="Arm"/>
    <property type="match status" value="2"/>
</dbReference>
<evidence type="ECO:0000313" key="5">
    <source>
        <dbReference type="Proteomes" id="UP000316621"/>
    </source>
</evidence>
<reference evidence="4 5" key="1">
    <citation type="journal article" date="2018" name="Science">
        <title>The opium poppy genome and morphinan production.</title>
        <authorList>
            <person name="Guo L."/>
            <person name="Winzer T."/>
            <person name="Yang X."/>
            <person name="Li Y."/>
            <person name="Ning Z."/>
            <person name="He Z."/>
            <person name="Teodor R."/>
            <person name="Lu Y."/>
            <person name="Bowser T.A."/>
            <person name="Graham I.A."/>
            <person name="Ye K."/>
        </authorList>
    </citation>
    <scope>NUCLEOTIDE SEQUENCE [LARGE SCALE GENOMIC DNA]</scope>
    <source>
        <strain evidence="5">cv. HN1</strain>
        <tissue evidence="4">Leaves</tissue>
    </source>
</reference>
<dbReference type="EMBL" id="CM010717">
    <property type="protein sequence ID" value="RZC54037.1"/>
    <property type="molecule type" value="Genomic_DNA"/>
</dbReference>
<organism evidence="4 5">
    <name type="scientific">Papaver somniferum</name>
    <name type="common">Opium poppy</name>
    <dbReference type="NCBI Taxonomy" id="3469"/>
    <lineage>
        <taxon>Eukaryota</taxon>
        <taxon>Viridiplantae</taxon>
        <taxon>Streptophyta</taxon>
        <taxon>Embryophyta</taxon>
        <taxon>Tracheophyta</taxon>
        <taxon>Spermatophyta</taxon>
        <taxon>Magnoliopsida</taxon>
        <taxon>Ranunculales</taxon>
        <taxon>Papaveraceae</taxon>
        <taxon>Papaveroideae</taxon>
        <taxon>Papaver</taxon>
    </lineage>
</organism>
<sequence>MILIFEQFEVALALMNIASGISENIKMVIGQGAIRIFVSLLSSPSNDVREQDEMRLCGHLEMLSVIHLNAEILLNQLNEHAKLSMLINSTWTLSIILSGDKSRNPVLPALKRLINSTDEEVLTDVCWAVSYLTIQMTKFKLLLQLVPVADLLIYRCRYHFIVLCFFSSHPSPTVLIPALRTVGNIITRDDRQTQVGDIIDYGMYIIYHIYSKAMSWMLVPTNEIELILDVYPVPLQFAGK</sequence>
<dbReference type="InterPro" id="IPR000225">
    <property type="entry name" value="Armadillo"/>
</dbReference>
<dbReference type="PANTHER" id="PTHR23316">
    <property type="entry name" value="IMPORTIN ALPHA"/>
    <property type="match status" value="1"/>
</dbReference>
<dbReference type="GO" id="GO:0015031">
    <property type="term" value="P:protein transport"/>
    <property type="evidence" value="ECO:0007669"/>
    <property type="project" value="UniProtKB-KW"/>
</dbReference>
<dbReference type="AlphaFoldDB" id="A0A4Y7IZK6"/>
<dbReference type="InterPro" id="IPR011989">
    <property type="entry name" value="ARM-like"/>
</dbReference>
<evidence type="ECO:0000256" key="2">
    <source>
        <dbReference type="ARBA" id="ARBA00022448"/>
    </source>
</evidence>
<dbReference type="SUPFAM" id="SSF48371">
    <property type="entry name" value="ARM repeat"/>
    <property type="match status" value="1"/>
</dbReference>
<comment type="similarity">
    <text evidence="1">Belongs to the importin alpha family.</text>
</comment>
<evidence type="ECO:0000256" key="1">
    <source>
        <dbReference type="ARBA" id="ARBA00010394"/>
    </source>
</evidence>
<keyword evidence="5" id="KW-1185">Reference proteome</keyword>
<dbReference type="STRING" id="3469.A0A4Y7IZK6"/>
<proteinExistence type="inferred from homology"/>
<name>A0A4Y7IZK6_PAPSO</name>
<evidence type="ECO:0000256" key="3">
    <source>
        <dbReference type="ARBA" id="ARBA00022927"/>
    </source>
</evidence>
<dbReference type="Gramene" id="RZC54037">
    <property type="protein sequence ID" value="RZC54037"/>
    <property type="gene ID" value="C5167_012891"/>
</dbReference>
<dbReference type="Proteomes" id="UP000316621">
    <property type="component" value="Chromosome 3"/>
</dbReference>
<keyword evidence="3" id="KW-0653">Protein transport</keyword>
<accession>A0A4Y7IZK6</accession>
<evidence type="ECO:0000313" key="4">
    <source>
        <dbReference type="EMBL" id="RZC54037.1"/>
    </source>
</evidence>
<dbReference type="Gene3D" id="1.25.10.10">
    <property type="entry name" value="Leucine-rich Repeat Variant"/>
    <property type="match status" value="1"/>
</dbReference>